<organism evidence="2 3">
    <name type="scientific">Citricoccus parietis</name>
    <dbReference type="NCBI Taxonomy" id="592307"/>
    <lineage>
        <taxon>Bacteria</taxon>
        <taxon>Bacillati</taxon>
        <taxon>Actinomycetota</taxon>
        <taxon>Actinomycetes</taxon>
        <taxon>Micrococcales</taxon>
        <taxon>Micrococcaceae</taxon>
        <taxon>Citricoccus</taxon>
    </lineage>
</organism>
<dbReference type="Proteomes" id="UP001589575">
    <property type="component" value="Unassembled WGS sequence"/>
</dbReference>
<keyword evidence="3" id="KW-1185">Reference proteome</keyword>
<evidence type="ECO:0000313" key="3">
    <source>
        <dbReference type="Proteomes" id="UP001589575"/>
    </source>
</evidence>
<sequence>MASQGPNRPHAQSGRLPVGDAAAGFQEGRRGRAVVLDRLAVRSVLLRGGHHGPQCGIDATYVTRAGHGAFLSVMQKSGCRAGTAGRHPDTCMKNAGMLGAIT</sequence>
<comment type="caution">
    <text evidence="2">The sequence shown here is derived from an EMBL/GenBank/DDBJ whole genome shotgun (WGS) entry which is preliminary data.</text>
</comment>
<evidence type="ECO:0000256" key="1">
    <source>
        <dbReference type="SAM" id="MobiDB-lite"/>
    </source>
</evidence>
<name>A0ABV5FV09_9MICC</name>
<reference evidence="2 3" key="1">
    <citation type="submission" date="2024-09" db="EMBL/GenBank/DDBJ databases">
        <authorList>
            <person name="Sun Q."/>
            <person name="Mori K."/>
        </authorList>
    </citation>
    <scope>NUCLEOTIDE SEQUENCE [LARGE SCALE GENOMIC DNA]</scope>
    <source>
        <strain evidence="2 3">CCM 7609</strain>
    </source>
</reference>
<feature type="region of interest" description="Disordered" evidence="1">
    <location>
        <begin position="1"/>
        <end position="23"/>
    </location>
</feature>
<gene>
    <name evidence="2" type="ORF">ACFFX0_04675</name>
</gene>
<protein>
    <submittedName>
        <fullName evidence="2">Uncharacterized protein</fullName>
    </submittedName>
</protein>
<accession>A0ABV5FV09</accession>
<evidence type="ECO:0000313" key="2">
    <source>
        <dbReference type="EMBL" id="MFB9070517.1"/>
    </source>
</evidence>
<proteinExistence type="predicted"/>
<dbReference type="EMBL" id="JBHMFI010000001">
    <property type="protein sequence ID" value="MFB9070517.1"/>
    <property type="molecule type" value="Genomic_DNA"/>
</dbReference>